<evidence type="ECO:0000313" key="2">
    <source>
        <dbReference type="EMBL" id="CAG7580771.1"/>
    </source>
</evidence>
<proteinExistence type="predicted"/>
<name>A0A8D9CBR2_9VIRU</name>
<organism evidence="2">
    <name type="scientific">uncultured marine phage</name>
    <dbReference type="NCBI Taxonomy" id="707152"/>
    <lineage>
        <taxon>Viruses</taxon>
        <taxon>environmental samples</taxon>
    </lineage>
</organism>
<evidence type="ECO:0000256" key="1">
    <source>
        <dbReference type="SAM" id="Phobius"/>
    </source>
</evidence>
<keyword evidence="1" id="KW-0472">Membrane</keyword>
<gene>
    <name evidence="2" type="ORF">SLAVMIC_00550</name>
</gene>
<dbReference type="EMBL" id="OU342829">
    <property type="protein sequence ID" value="CAG7580771.1"/>
    <property type="molecule type" value="Genomic_DNA"/>
</dbReference>
<sequence length="58" mass="7005">MLDPIKKLRIFNIVILLIVASNLLKWYPSWITFCILIPIQLIMFFRTLKINKKLYPKK</sequence>
<reference evidence="2" key="1">
    <citation type="submission" date="2021-06" db="EMBL/GenBank/DDBJ databases">
        <authorList>
            <person name="Gannon L."/>
            <person name="Redgwell R T."/>
            <person name="Michniewski S."/>
            <person name="Harrison D C."/>
            <person name="Millard A."/>
        </authorList>
    </citation>
    <scope>NUCLEOTIDE SEQUENCE</scope>
</reference>
<feature type="transmembrane region" description="Helical" evidence="1">
    <location>
        <begin position="30"/>
        <end position="48"/>
    </location>
</feature>
<accession>A0A8D9CBR2</accession>
<keyword evidence="1" id="KW-0812">Transmembrane</keyword>
<protein>
    <submittedName>
        <fullName evidence="2">Uncharacterized protein</fullName>
    </submittedName>
</protein>
<keyword evidence="1" id="KW-1133">Transmembrane helix</keyword>